<dbReference type="GO" id="GO:0005737">
    <property type="term" value="C:cytoplasm"/>
    <property type="evidence" value="ECO:0007669"/>
    <property type="project" value="UniProtKB-ARBA"/>
</dbReference>
<dbReference type="GO" id="GO:0003735">
    <property type="term" value="F:structural constituent of ribosome"/>
    <property type="evidence" value="ECO:0007669"/>
    <property type="project" value="InterPro"/>
</dbReference>
<accession>A0A930UIL4</accession>
<dbReference type="GO" id="GO:0006412">
    <property type="term" value="P:translation"/>
    <property type="evidence" value="ECO:0007669"/>
    <property type="project" value="UniProtKB-UniRule"/>
</dbReference>
<dbReference type="PROSITE" id="PS00527">
    <property type="entry name" value="RIBOSOMAL_S14"/>
    <property type="match status" value="1"/>
</dbReference>
<name>A0A930UIL4_9GAMM</name>
<evidence type="ECO:0000256" key="3">
    <source>
        <dbReference type="ARBA" id="ARBA00022980"/>
    </source>
</evidence>
<dbReference type="GO" id="GO:0015935">
    <property type="term" value="C:small ribosomal subunit"/>
    <property type="evidence" value="ECO:0007669"/>
    <property type="project" value="TreeGrafter"/>
</dbReference>
<comment type="function">
    <text evidence="1 7">Binds 16S rRNA, required for the assembly of 30S particles and may also be responsible for determining the conformation of the 16S rRNA at the A site.</text>
</comment>
<evidence type="ECO:0000313" key="9">
    <source>
        <dbReference type="Proteomes" id="UP000604381"/>
    </source>
</evidence>
<dbReference type="NCBIfam" id="NF006477">
    <property type="entry name" value="PRK08881.1"/>
    <property type="match status" value="1"/>
</dbReference>
<dbReference type="PANTHER" id="PTHR19836:SF19">
    <property type="entry name" value="SMALL RIBOSOMAL SUBUNIT PROTEIN US14M"/>
    <property type="match status" value="1"/>
</dbReference>
<comment type="subunit">
    <text evidence="6 7">Part of the 30S ribosomal subunit. Contacts proteins S3 and S10.</text>
</comment>
<dbReference type="EMBL" id="JADHEI010000044">
    <property type="protein sequence ID" value="MBF2735587.1"/>
    <property type="molecule type" value="Genomic_DNA"/>
</dbReference>
<dbReference type="SUPFAM" id="SSF57716">
    <property type="entry name" value="Glucocorticoid receptor-like (DNA-binding domain)"/>
    <property type="match status" value="1"/>
</dbReference>
<dbReference type="InterPro" id="IPR023036">
    <property type="entry name" value="Ribosomal_uS14_bac/plastid"/>
</dbReference>
<dbReference type="HAMAP" id="MF_00537">
    <property type="entry name" value="Ribosomal_uS14_1"/>
    <property type="match status" value="1"/>
</dbReference>
<dbReference type="Pfam" id="PF00253">
    <property type="entry name" value="Ribosomal_S14"/>
    <property type="match status" value="1"/>
</dbReference>
<dbReference type="FunFam" id="1.10.287.1480:FF:000001">
    <property type="entry name" value="30S ribosomal protein S14"/>
    <property type="match status" value="1"/>
</dbReference>
<evidence type="ECO:0000256" key="5">
    <source>
        <dbReference type="ARBA" id="ARBA00035167"/>
    </source>
</evidence>
<dbReference type="AlphaFoldDB" id="A0A930UIL4"/>
<proteinExistence type="inferred from homology"/>
<dbReference type="InterPro" id="IPR001209">
    <property type="entry name" value="Ribosomal_uS14"/>
</dbReference>
<protein>
    <recommendedName>
        <fullName evidence="5 7">Small ribosomal subunit protein uS14</fullName>
    </recommendedName>
</protein>
<keyword evidence="7" id="KW-0699">rRNA-binding</keyword>
<sequence length="101" mass="11989">MARKAVLMRNEKRRLLIERYAKRREELRRILRDPRADAAAKMQAQTELQKLPRDSCKARYRNRCRITGRSRGVFRRFGISRSILRELSMNGEIPGVTKSSW</sequence>
<keyword evidence="9" id="KW-1185">Reference proteome</keyword>
<dbReference type="PANTHER" id="PTHR19836">
    <property type="entry name" value="30S RIBOSOMAL PROTEIN S14"/>
    <property type="match status" value="1"/>
</dbReference>
<evidence type="ECO:0000256" key="6">
    <source>
        <dbReference type="ARBA" id="ARBA00047110"/>
    </source>
</evidence>
<dbReference type="InterPro" id="IPR018271">
    <property type="entry name" value="Ribosomal_uS14_CS"/>
</dbReference>
<keyword evidence="4 7" id="KW-0687">Ribonucleoprotein</keyword>
<evidence type="ECO:0000256" key="1">
    <source>
        <dbReference type="ARBA" id="ARBA00003686"/>
    </source>
</evidence>
<organism evidence="8 9">
    <name type="scientific">Candidatus Amphirhobacter heronislandensis</name>
    <dbReference type="NCBI Taxonomy" id="1732024"/>
    <lineage>
        <taxon>Bacteria</taxon>
        <taxon>Pseudomonadati</taxon>
        <taxon>Pseudomonadota</taxon>
        <taxon>Gammaproteobacteria</taxon>
        <taxon>Candidatus Tethybacterales</taxon>
        <taxon>Candidatus Tethybacteraceae</taxon>
        <taxon>Candidatus Amphirhobacter</taxon>
    </lineage>
</organism>
<evidence type="ECO:0000256" key="2">
    <source>
        <dbReference type="ARBA" id="ARBA00009083"/>
    </source>
</evidence>
<keyword evidence="7" id="KW-0694">RNA-binding</keyword>
<reference evidence="8" key="1">
    <citation type="submission" date="2020-10" db="EMBL/GenBank/DDBJ databases">
        <title>An improved Amphimedon queenslandica hologenome assembly reveals how three proteobacterial symbionts can extend the metabolic phenotypic of their marine sponge host.</title>
        <authorList>
            <person name="Degnan B."/>
            <person name="Degnan S."/>
            <person name="Xiang X."/>
        </authorList>
    </citation>
    <scope>NUCLEOTIDE SEQUENCE</scope>
    <source>
        <strain evidence="8">AqS2</strain>
    </source>
</reference>
<dbReference type="Proteomes" id="UP000604381">
    <property type="component" value="Unassembled WGS sequence"/>
</dbReference>
<evidence type="ECO:0000256" key="4">
    <source>
        <dbReference type="ARBA" id="ARBA00023274"/>
    </source>
</evidence>
<comment type="caution">
    <text evidence="8">The sequence shown here is derived from an EMBL/GenBank/DDBJ whole genome shotgun (WGS) entry which is preliminary data.</text>
</comment>
<evidence type="ECO:0000256" key="7">
    <source>
        <dbReference type="HAMAP-Rule" id="MF_00537"/>
    </source>
</evidence>
<dbReference type="GO" id="GO:0019843">
    <property type="term" value="F:rRNA binding"/>
    <property type="evidence" value="ECO:0007669"/>
    <property type="project" value="UniProtKB-UniRule"/>
</dbReference>
<gene>
    <name evidence="7 8" type="primary">rpsN</name>
    <name evidence="8" type="ORF">ISN26_05870</name>
</gene>
<keyword evidence="3 7" id="KW-0689">Ribosomal protein</keyword>
<dbReference type="Gene3D" id="1.10.287.1480">
    <property type="match status" value="1"/>
</dbReference>
<evidence type="ECO:0000313" key="8">
    <source>
        <dbReference type="EMBL" id="MBF2735587.1"/>
    </source>
</evidence>
<comment type="similarity">
    <text evidence="2 7">Belongs to the universal ribosomal protein uS14 family.</text>
</comment>